<proteinExistence type="predicted"/>
<evidence type="ECO:0008006" key="3">
    <source>
        <dbReference type="Google" id="ProtNLM"/>
    </source>
</evidence>
<keyword evidence="2" id="KW-1185">Reference proteome</keyword>
<dbReference type="Proteomes" id="UP001589776">
    <property type="component" value="Unassembled WGS sequence"/>
</dbReference>
<gene>
    <name evidence="1" type="ORF">ACFFK0_14225</name>
</gene>
<dbReference type="RefSeq" id="WP_377470909.1">
    <property type="nucleotide sequence ID" value="NZ_JBHLWN010000057.1"/>
</dbReference>
<reference evidence="1 2" key="1">
    <citation type="submission" date="2024-09" db="EMBL/GenBank/DDBJ databases">
        <authorList>
            <person name="Sun Q."/>
            <person name="Mori K."/>
        </authorList>
    </citation>
    <scope>NUCLEOTIDE SEQUENCE [LARGE SCALE GENOMIC DNA]</scope>
    <source>
        <strain evidence="1 2">CCM 7759</strain>
    </source>
</reference>
<comment type="caution">
    <text evidence="1">The sequence shown here is derived from an EMBL/GenBank/DDBJ whole genome shotgun (WGS) entry which is preliminary data.</text>
</comment>
<evidence type="ECO:0000313" key="2">
    <source>
        <dbReference type="Proteomes" id="UP001589776"/>
    </source>
</evidence>
<protein>
    <recommendedName>
        <fullName evidence="3">PilZ domain-containing protein</fullName>
    </recommendedName>
</protein>
<sequence length="100" mass="11646">MEGMERRQYGRTEVDPIEMVIEEIEGFNGLYRDVAVFIEEVSLMGLRFHSAIEFDINEVITFKLPSLDIMSLITGRIAWRRLVKDSGFQYGLEIIRENSD</sequence>
<name>A0ABV6DLX4_9BACL</name>
<accession>A0ABV6DLX4</accession>
<evidence type="ECO:0000313" key="1">
    <source>
        <dbReference type="EMBL" id="MFC0213597.1"/>
    </source>
</evidence>
<organism evidence="1 2">
    <name type="scientific">Paenibacillus chartarius</name>
    <dbReference type="NCBI Taxonomy" id="747481"/>
    <lineage>
        <taxon>Bacteria</taxon>
        <taxon>Bacillati</taxon>
        <taxon>Bacillota</taxon>
        <taxon>Bacilli</taxon>
        <taxon>Bacillales</taxon>
        <taxon>Paenibacillaceae</taxon>
        <taxon>Paenibacillus</taxon>
    </lineage>
</organism>
<dbReference type="EMBL" id="JBHLWN010000057">
    <property type="protein sequence ID" value="MFC0213597.1"/>
    <property type="molecule type" value="Genomic_DNA"/>
</dbReference>